<organism evidence="4 5">
    <name type="scientific">Ramazzottius varieornatus</name>
    <name type="common">Water bear</name>
    <name type="synonym">Tardigrade</name>
    <dbReference type="NCBI Taxonomy" id="947166"/>
    <lineage>
        <taxon>Eukaryota</taxon>
        <taxon>Metazoa</taxon>
        <taxon>Ecdysozoa</taxon>
        <taxon>Tardigrada</taxon>
        <taxon>Eutardigrada</taxon>
        <taxon>Parachela</taxon>
        <taxon>Hypsibioidea</taxon>
        <taxon>Ramazzottiidae</taxon>
        <taxon>Ramazzottius</taxon>
    </lineage>
</organism>
<dbReference type="Gene3D" id="3.30.200.20">
    <property type="entry name" value="Phosphorylase Kinase, domain 1"/>
    <property type="match status" value="1"/>
</dbReference>
<feature type="domain" description="Protein kinase" evidence="3">
    <location>
        <begin position="216"/>
        <end position="461"/>
    </location>
</feature>
<dbReference type="STRING" id="947166.A0A1D1V4S8"/>
<proteinExistence type="predicted"/>
<dbReference type="InterPro" id="IPR011009">
    <property type="entry name" value="Kinase-like_dom_sf"/>
</dbReference>
<dbReference type="PANTHER" id="PTHR44329">
    <property type="entry name" value="SERINE/THREONINE-PROTEIN KINASE TNNI3K-RELATED"/>
    <property type="match status" value="1"/>
</dbReference>
<evidence type="ECO:0000313" key="4">
    <source>
        <dbReference type="EMBL" id="GAU93773.1"/>
    </source>
</evidence>
<dbReference type="AlphaFoldDB" id="A0A1D1V4S8"/>
<dbReference type="GO" id="GO:0005524">
    <property type="term" value="F:ATP binding"/>
    <property type="evidence" value="ECO:0007669"/>
    <property type="project" value="InterPro"/>
</dbReference>
<feature type="compositionally biased region" description="Polar residues" evidence="2">
    <location>
        <begin position="843"/>
        <end position="860"/>
    </location>
</feature>
<accession>A0A1D1V4S8</accession>
<dbReference type="SUPFAM" id="SSF56112">
    <property type="entry name" value="Protein kinase-like (PK-like)"/>
    <property type="match status" value="1"/>
</dbReference>
<reference evidence="4 5" key="1">
    <citation type="journal article" date="2016" name="Nat. Commun.">
        <title>Extremotolerant tardigrade genome and improved radiotolerance of human cultured cells by tardigrade-unique protein.</title>
        <authorList>
            <person name="Hashimoto T."/>
            <person name="Horikawa D.D."/>
            <person name="Saito Y."/>
            <person name="Kuwahara H."/>
            <person name="Kozuka-Hata H."/>
            <person name="Shin-I T."/>
            <person name="Minakuchi Y."/>
            <person name="Ohishi K."/>
            <person name="Motoyama A."/>
            <person name="Aizu T."/>
            <person name="Enomoto A."/>
            <person name="Kondo K."/>
            <person name="Tanaka S."/>
            <person name="Hara Y."/>
            <person name="Koshikawa S."/>
            <person name="Sagara H."/>
            <person name="Miura T."/>
            <person name="Yokobori S."/>
            <person name="Miyagawa K."/>
            <person name="Suzuki Y."/>
            <person name="Kubo T."/>
            <person name="Oyama M."/>
            <person name="Kohara Y."/>
            <person name="Fujiyama A."/>
            <person name="Arakawa K."/>
            <person name="Katayama T."/>
            <person name="Toyoda A."/>
            <person name="Kunieda T."/>
        </authorList>
    </citation>
    <scope>NUCLEOTIDE SEQUENCE [LARGE SCALE GENOMIC DNA]</scope>
    <source>
        <strain evidence="4 5">YOKOZUNA-1</strain>
    </source>
</reference>
<feature type="compositionally biased region" description="Polar residues" evidence="2">
    <location>
        <begin position="779"/>
        <end position="794"/>
    </location>
</feature>
<dbReference type="EMBL" id="BDGG01000002">
    <property type="protein sequence ID" value="GAU93773.1"/>
    <property type="molecule type" value="Genomic_DNA"/>
</dbReference>
<dbReference type="Proteomes" id="UP000186922">
    <property type="component" value="Unassembled WGS sequence"/>
</dbReference>
<dbReference type="PROSITE" id="PS50011">
    <property type="entry name" value="PROTEIN_KINASE_DOM"/>
    <property type="match status" value="1"/>
</dbReference>
<dbReference type="PROSITE" id="PS00108">
    <property type="entry name" value="PROTEIN_KINASE_ST"/>
    <property type="match status" value="1"/>
</dbReference>
<dbReference type="Pfam" id="PF07714">
    <property type="entry name" value="PK_Tyr_Ser-Thr"/>
    <property type="match status" value="1"/>
</dbReference>
<sequence>MWSGKWAFWSSQDPGSSLQQKGSPSKKDLTAKLTNGRWTSGQKVETTVARASWHPDDCDRPNEEDAHLSETCFVTPLPSCSPSIALSNYHFPSFNFDTEPLEPESPFSSVLKSPKIPVRMTEHRVLPSTIHGIINSDSGLHVPDGSNKPELQRGDSTSTTSPPVPDHFPSTSGSGESWTFGAFWEKTVTTCMLPLTTMLSKKQHSADSWEIPFERIQDLQWLGSGAQGAVFLGKYNGTSVAVKKVKSLAEVREVEPLRKINHPNLVAFKGICTQPPCYCLIMEYCQYGPLYDLIQEDKKIPPSLVAVWSHQIASGMTHLHANKIIHRDLKSPNVLVCNTHLVKISDFGTIRPWAEDQKSMQMSFAGTVAWMAPEVIRNEPCTEKIDVWAFGVILWELLVGLHPYPGLDSTSIIWGVGSEKLLGLPVPVSIPDGFKLLLTQCWSGKPRNRPSFIHILSHLQIAASEITTMSDLQFYTHQAEWKEHTHSEIKNFRIKNGQSTTFNKEKVHQKRLRKKELMLADGFSDELYLLQKRRKEELKHAEEVRIHYEKKLERVNKLYLELTTCTLQLEEREKELRRREKLVEKALGKSQAEKKSRRRILDSVKKAGLELLKPHSSVPIEHRYVHPEVQRQKSATLPMDYAIWTAENSEGAVTEDHMDDEDKFGEDVLDNPIKGTESGKYRHPLMSMRSRSAESIDPVGSLRSVSQPKLSPDLFRGLPKRTPSDSLGYIFRSSVRKDFSCQCSIPTEDHHADLAKTSDQATDVIEETSRHYKELPEVPSTSAAQEAISNTSQVARSSSRARLSSEGTFSEGLSDVATDDSESEREEDQESLDPERTTHPRSVFQSDESLQGNLNPSQQMYRDIIVRRSKELERKTEEKPVEERHGSLPDLQDAALDPPDQDLRRASTSQASNNDLQRTLSYMYSKMPESNV</sequence>
<feature type="region of interest" description="Disordered" evidence="2">
    <location>
        <begin position="770"/>
        <end position="932"/>
    </location>
</feature>
<evidence type="ECO:0000313" key="5">
    <source>
        <dbReference type="Proteomes" id="UP000186922"/>
    </source>
</evidence>
<dbReference type="InterPro" id="IPR051681">
    <property type="entry name" value="Ser/Thr_Kinases-Pseudokinases"/>
</dbReference>
<dbReference type="PANTHER" id="PTHR44329:SF304">
    <property type="entry name" value="MITOGEN-ACTIVATED PROTEIN KINASE KINASE KINASE 13-LIKE ISOFORM X1"/>
    <property type="match status" value="1"/>
</dbReference>
<dbReference type="GO" id="GO:0006950">
    <property type="term" value="P:response to stress"/>
    <property type="evidence" value="ECO:0007669"/>
    <property type="project" value="UniProtKB-ARBA"/>
</dbReference>
<evidence type="ECO:0000256" key="2">
    <source>
        <dbReference type="SAM" id="MobiDB-lite"/>
    </source>
</evidence>
<dbReference type="PRINTS" id="PR00109">
    <property type="entry name" value="TYRKINASE"/>
</dbReference>
<keyword evidence="5" id="KW-1185">Reference proteome</keyword>
<name>A0A1D1V4S8_RAMVA</name>
<dbReference type="OrthoDB" id="339325at2759"/>
<dbReference type="SMART" id="SM00220">
    <property type="entry name" value="S_TKc"/>
    <property type="match status" value="1"/>
</dbReference>
<feature type="compositionally biased region" description="Low complexity" evidence="2">
    <location>
        <begin position="888"/>
        <end position="898"/>
    </location>
</feature>
<gene>
    <name evidence="4" type="primary">RvY_05660-1</name>
    <name evidence="4" type="synonym">RvY_05660.1</name>
    <name evidence="4" type="ORF">RvY_05660</name>
</gene>
<comment type="caution">
    <text evidence="4">The sequence shown here is derived from an EMBL/GenBank/DDBJ whole genome shotgun (WGS) entry which is preliminary data.</text>
</comment>
<dbReference type="Gene3D" id="1.10.510.10">
    <property type="entry name" value="Transferase(Phosphotransferase) domain 1"/>
    <property type="match status" value="1"/>
</dbReference>
<evidence type="ECO:0000256" key="1">
    <source>
        <dbReference type="SAM" id="Coils"/>
    </source>
</evidence>
<feature type="region of interest" description="Disordered" evidence="2">
    <location>
        <begin position="1"/>
        <end position="30"/>
    </location>
</feature>
<keyword evidence="1" id="KW-0175">Coiled coil</keyword>
<dbReference type="GO" id="GO:0004674">
    <property type="term" value="F:protein serine/threonine kinase activity"/>
    <property type="evidence" value="ECO:0007669"/>
    <property type="project" value="TreeGrafter"/>
</dbReference>
<dbReference type="InterPro" id="IPR001245">
    <property type="entry name" value="Ser-Thr/Tyr_kinase_cat_dom"/>
</dbReference>
<protein>
    <recommendedName>
        <fullName evidence="3">Protein kinase domain-containing protein</fullName>
    </recommendedName>
</protein>
<evidence type="ECO:0000259" key="3">
    <source>
        <dbReference type="PROSITE" id="PS50011"/>
    </source>
</evidence>
<feature type="compositionally biased region" description="Polar residues" evidence="2">
    <location>
        <begin position="906"/>
        <end position="932"/>
    </location>
</feature>
<feature type="compositionally biased region" description="Low complexity" evidence="2">
    <location>
        <begin position="795"/>
        <end position="805"/>
    </location>
</feature>
<feature type="coiled-coil region" evidence="1">
    <location>
        <begin position="538"/>
        <end position="589"/>
    </location>
</feature>
<dbReference type="GO" id="GO:0005737">
    <property type="term" value="C:cytoplasm"/>
    <property type="evidence" value="ECO:0007669"/>
    <property type="project" value="TreeGrafter"/>
</dbReference>
<feature type="compositionally biased region" description="Acidic residues" evidence="2">
    <location>
        <begin position="817"/>
        <end position="832"/>
    </location>
</feature>
<feature type="compositionally biased region" description="Polar residues" evidence="2">
    <location>
        <begin position="9"/>
        <end position="23"/>
    </location>
</feature>
<dbReference type="InterPro" id="IPR008271">
    <property type="entry name" value="Ser/Thr_kinase_AS"/>
</dbReference>
<dbReference type="InterPro" id="IPR000719">
    <property type="entry name" value="Prot_kinase_dom"/>
</dbReference>
<feature type="compositionally biased region" description="Basic and acidic residues" evidence="2">
    <location>
        <begin position="864"/>
        <end position="887"/>
    </location>
</feature>
<feature type="region of interest" description="Disordered" evidence="2">
    <location>
        <begin position="136"/>
        <end position="174"/>
    </location>
</feature>